<keyword evidence="1" id="KW-0472">Membrane</keyword>
<feature type="transmembrane region" description="Helical" evidence="1">
    <location>
        <begin position="28"/>
        <end position="49"/>
    </location>
</feature>
<dbReference type="Proteomes" id="UP000749559">
    <property type="component" value="Unassembled WGS sequence"/>
</dbReference>
<gene>
    <name evidence="2" type="ORF">OFUS_LOCUS8355</name>
</gene>
<protein>
    <submittedName>
        <fullName evidence="2">Uncharacterized protein</fullName>
    </submittedName>
</protein>
<keyword evidence="1" id="KW-1133">Transmembrane helix</keyword>
<evidence type="ECO:0000256" key="1">
    <source>
        <dbReference type="SAM" id="Phobius"/>
    </source>
</evidence>
<feature type="transmembrane region" description="Helical" evidence="1">
    <location>
        <begin position="116"/>
        <end position="142"/>
    </location>
</feature>
<feature type="transmembrane region" description="Helical" evidence="1">
    <location>
        <begin position="154"/>
        <end position="182"/>
    </location>
</feature>
<dbReference type="AlphaFoldDB" id="A0A8S4NM50"/>
<proteinExistence type="predicted"/>
<feature type="non-terminal residue" evidence="2">
    <location>
        <position position="425"/>
    </location>
</feature>
<feature type="transmembrane region" description="Helical" evidence="1">
    <location>
        <begin position="85"/>
        <end position="104"/>
    </location>
</feature>
<reference evidence="2" key="1">
    <citation type="submission" date="2022-03" db="EMBL/GenBank/DDBJ databases">
        <authorList>
            <person name="Martin C."/>
        </authorList>
    </citation>
    <scope>NUCLEOTIDE SEQUENCE</scope>
</reference>
<name>A0A8S4NM50_OWEFU</name>
<evidence type="ECO:0000313" key="2">
    <source>
        <dbReference type="EMBL" id="CAH1781844.1"/>
    </source>
</evidence>
<comment type="caution">
    <text evidence="2">The sequence shown here is derived from an EMBL/GenBank/DDBJ whole genome shotgun (WGS) entry which is preliminary data.</text>
</comment>
<evidence type="ECO:0000313" key="3">
    <source>
        <dbReference type="Proteomes" id="UP000749559"/>
    </source>
</evidence>
<dbReference type="EMBL" id="CAIIXF020000004">
    <property type="protein sequence ID" value="CAH1781844.1"/>
    <property type="molecule type" value="Genomic_DNA"/>
</dbReference>
<accession>A0A8S4NM50</accession>
<feature type="transmembrane region" description="Helical" evidence="1">
    <location>
        <begin position="194"/>
        <end position="219"/>
    </location>
</feature>
<keyword evidence="1" id="KW-0812">Transmembrane</keyword>
<keyword evidence="3" id="KW-1185">Reference proteome</keyword>
<organism evidence="2 3">
    <name type="scientific">Owenia fusiformis</name>
    <name type="common">Polychaete worm</name>
    <dbReference type="NCBI Taxonomy" id="6347"/>
    <lineage>
        <taxon>Eukaryota</taxon>
        <taxon>Metazoa</taxon>
        <taxon>Spiralia</taxon>
        <taxon>Lophotrochozoa</taxon>
        <taxon>Annelida</taxon>
        <taxon>Polychaeta</taxon>
        <taxon>Sedentaria</taxon>
        <taxon>Canalipalpata</taxon>
        <taxon>Sabellida</taxon>
        <taxon>Oweniida</taxon>
        <taxon>Oweniidae</taxon>
        <taxon>Owenia</taxon>
    </lineage>
</organism>
<sequence>TKNCLLLTLNSSNIYGLTEIMGEVCENVLMRLGAFVITSIELAVVWLGYSLRSFLRYEKNTVKVLAPFSYCDQIDLEKWIVDSDTTIACFLMLPILACLGTLIASICTCKEKHNEWLLLGLAFLLWYPFFIYMYIAIMHYFIMICTDIRYYFNGMLYIFLISAVSTCTIKILIISVCVVTSIRDIKKCKCSSCTALFVYFAWLVAYILTVVFFALSLAMPLNEPTKLLENWNKTELYFVKKGAFNDQTEYKVANNISMDADWYDSAYIVNSSQVLYISALEKFNDKNKTHYIVCGGVIKLMPKHFDDKLDYHIITLFLQIIKRKNQHYFIKPIIQYNIQIASTTRKTATGKEPIFRYRNMSDMGYELHLLVHERNSTLGKNKDGIILYRPPSDQFRLLNRNFTSCDKINADNLDQLDFSLSDDIW</sequence>